<accession>Q6IHF3</accession>
<protein>
    <submittedName>
        <fullName evidence="1">HDC02658</fullName>
    </submittedName>
</protein>
<organism evidence="1">
    <name type="scientific">Drosophila melanogaster</name>
    <name type="common">Fruit fly</name>
    <dbReference type="NCBI Taxonomy" id="7227"/>
    <lineage>
        <taxon>Eukaryota</taxon>
        <taxon>Metazoa</taxon>
        <taxon>Ecdysozoa</taxon>
        <taxon>Arthropoda</taxon>
        <taxon>Hexapoda</taxon>
        <taxon>Insecta</taxon>
        <taxon>Pterygota</taxon>
        <taxon>Neoptera</taxon>
        <taxon>Endopterygota</taxon>
        <taxon>Diptera</taxon>
        <taxon>Brachycera</taxon>
        <taxon>Muscomorpha</taxon>
        <taxon>Ephydroidea</taxon>
        <taxon>Drosophilidae</taxon>
        <taxon>Drosophila</taxon>
        <taxon>Sophophora</taxon>
    </lineage>
</organism>
<proteinExistence type="predicted"/>
<evidence type="ECO:0000313" key="1">
    <source>
        <dbReference type="EMBL" id="DAA03662.1"/>
    </source>
</evidence>
<name>Q6IHF3_DROME</name>
<dbReference type="AlphaFoldDB" id="Q6IHF3"/>
<dbReference type="EMBL" id="BK003463">
    <property type="protein sequence ID" value="DAA03662.1"/>
    <property type="molecule type" value="Genomic_DNA"/>
</dbReference>
<reference evidence="1" key="1">
    <citation type="journal article" date="2003" name="Genome Biol.">
        <title>An integrated gene annotation and transcriptional profiling approach towards the full gene content of the Drosophila genome.</title>
        <authorList>
            <person name="Hild M."/>
            <person name="Beckmann B."/>
            <person name="Haas S.A."/>
            <person name="Koch B."/>
            <person name="Solovyev V."/>
            <person name="Busold C."/>
            <person name="Fellenberg K."/>
            <person name="Boutros M."/>
            <person name="Vingron M."/>
            <person name="Sauer F."/>
            <person name="Hoheisel J.D."/>
            <person name="Paro R."/>
        </authorList>
    </citation>
    <scope>NUCLEOTIDE SEQUENCE</scope>
</reference>
<gene>
    <name evidence="1" type="ORF">HDC02658</name>
</gene>
<sequence>MARFRSSCKVCGSNEAQTVAPLPLPPKAQQLAISFAAPPKRSSNSFYDLVYGSLRLQPLYPSRPAPFKLSTTATRCDLYEHGLNGGGFSEGDGFAIRGTEATPRAVHKTWWCYIIVKTLELRLRFPVPGLTSPRSLATTFGCIRNCSAAKFPYDNIYSLEYASIASRLNCICPSCGGYACAPRNTRRH</sequence>